<dbReference type="Proteomes" id="UP000292262">
    <property type="component" value="Unassembled WGS sequence"/>
</dbReference>
<dbReference type="InterPro" id="IPR034122">
    <property type="entry name" value="Retropepsin-like_bacterial"/>
</dbReference>
<dbReference type="SUPFAM" id="SSF50630">
    <property type="entry name" value="Acid proteases"/>
    <property type="match status" value="1"/>
</dbReference>
<name>A0A4V2F785_9FLAO</name>
<dbReference type="OrthoDB" id="5975497at2"/>
<dbReference type="GO" id="GO:0006508">
    <property type="term" value="P:proteolysis"/>
    <property type="evidence" value="ECO:0007669"/>
    <property type="project" value="UniProtKB-KW"/>
</dbReference>
<dbReference type="GO" id="GO:0008233">
    <property type="term" value="F:peptidase activity"/>
    <property type="evidence" value="ECO:0007669"/>
    <property type="project" value="UniProtKB-KW"/>
</dbReference>
<gene>
    <name evidence="1" type="ORF">EV197_0141</name>
</gene>
<organism evidence="1 2">
    <name type="scientific">Aquimarina brevivitae</name>
    <dbReference type="NCBI Taxonomy" id="323412"/>
    <lineage>
        <taxon>Bacteria</taxon>
        <taxon>Pseudomonadati</taxon>
        <taxon>Bacteroidota</taxon>
        <taxon>Flavobacteriia</taxon>
        <taxon>Flavobacteriales</taxon>
        <taxon>Flavobacteriaceae</taxon>
        <taxon>Aquimarina</taxon>
    </lineage>
</organism>
<dbReference type="InterPro" id="IPR021109">
    <property type="entry name" value="Peptidase_aspartic_dom_sf"/>
</dbReference>
<accession>A0A4V2F785</accession>
<reference evidence="1 2" key="1">
    <citation type="submission" date="2019-02" db="EMBL/GenBank/DDBJ databases">
        <title>Genomic Encyclopedia of Type Strains, Phase IV (KMG-IV): sequencing the most valuable type-strain genomes for metagenomic binning, comparative biology and taxonomic classification.</title>
        <authorList>
            <person name="Goeker M."/>
        </authorList>
    </citation>
    <scope>NUCLEOTIDE SEQUENCE [LARGE SCALE GENOMIC DNA]</scope>
    <source>
        <strain evidence="1 2">DSM 17196</strain>
    </source>
</reference>
<dbReference type="RefSeq" id="WP_130284808.1">
    <property type="nucleotide sequence ID" value="NZ_SGXE01000001.1"/>
</dbReference>
<protein>
    <submittedName>
        <fullName evidence="1">Aspartyl protease</fullName>
    </submittedName>
</protein>
<sequence>MISLRQYLSKKGYAPIKLNYTITNHFEIEASINGVTGRFIVDTGASNSCLDFEAISKFKLIAEDSEVKAAGAGSNDMLTQLSQKNSITIGKWSKKNIPLILFDLTHVNSALIQHNATPVDGIIGADVLQTGKAVIDYEYSNLYLK</sequence>
<dbReference type="Pfam" id="PF13650">
    <property type="entry name" value="Asp_protease_2"/>
    <property type="match status" value="1"/>
</dbReference>
<evidence type="ECO:0000313" key="1">
    <source>
        <dbReference type="EMBL" id="RZS98939.1"/>
    </source>
</evidence>
<keyword evidence="2" id="KW-1185">Reference proteome</keyword>
<keyword evidence="1" id="KW-0378">Hydrolase</keyword>
<dbReference type="CDD" id="cd05483">
    <property type="entry name" value="retropepsin_like_bacteria"/>
    <property type="match status" value="1"/>
</dbReference>
<dbReference type="AlphaFoldDB" id="A0A4V2F785"/>
<dbReference type="Gene3D" id="2.40.70.10">
    <property type="entry name" value="Acid Proteases"/>
    <property type="match status" value="1"/>
</dbReference>
<keyword evidence="1" id="KW-0645">Protease</keyword>
<comment type="caution">
    <text evidence="1">The sequence shown here is derived from an EMBL/GenBank/DDBJ whole genome shotgun (WGS) entry which is preliminary data.</text>
</comment>
<proteinExistence type="predicted"/>
<dbReference type="EMBL" id="SGXE01000001">
    <property type="protein sequence ID" value="RZS98939.1"/>
    <property type="molecule type" value="Genomic_DNA"/>
</dbReference>
<evidence type="ECO:0000313" key="2">
    <source>
        <dbReference type="Proteomes" id="UP000292262"/>
    </source>
</evidence>